<dbReference type="AlphaFoldDB" id="A0A1Q9CKL3"/>
<dbReference type="EMBL" id="LSRX01001115">
    <property type="protein sequence ID" value="OLP83464.1"/>
    <property type="molecule type" value="Genomic_DNA"/>
</dbReference>
<feature type="region of interest" description="Disordered" evidence="1">
    <location>
        <begin position="92"/>
        <end position="111"/>
    </location>
</feature>
<sequence>MGSICMLYPEAASLPASSLNDRSYQNADVVSWPSFRGSMSSTLARRSAYEETTVALLASGAPSRDSDAETFQVEVKLSMVVEASAPAHEAACTRVTKEGSTSVSDSGSSRAGLTGDPWEALIKAEYAWMGSAKEGW</sequence>
<proteinExistence type="predicted"/>
<evidence type="ECO:0000313" key="2">
    <source>
        <dbReference type="EMBL" id="OLP83464.1"/>
    </source>
</evidence>
<comment type="caution">
    <text evidence="2">The sequence shown here is derived from an EMBL/GenBank/DDBJ whole genome shotgun (WGS) entry which is preliminary data.</text>
</comment>
<protein>
    <submittedName>
        <fullName evidence="2">Uncharacterized protein</fullName>
    </submittedName>
</protein>
<dbReference type="Proteomes" id="UP000186817">
    <property type="component" value="Unassembled WGS sequence"/>
</dbReference>
<feature type="compositionally biased region" description="Low complexity" evidence="1">
    <location>
        <begin position="100"/>
        <end position="109"/>
    </location>
</feature>
<evidence type="ECO:0000256" key="1">
    <source>
        <dbReference type="SAM" id="MobiDB-lite"/>
    </source>
</evidence>
<reference evidence="2 3" key="1">
    <citation type="submission" date="2016-02" db="EMBL/GenBank/DDBJ databases">
        <title>Genome analysis of coral dinoflagellate symbionts highlights evolutionary adaptations to a symbiotic lifestyle.</title>
        <authorList>
            <person name="Aranda M."/>
            <person name="Li Y."/>
            <person name="Liew Y.J."/>
            <person name="Baumgarten S."/>
            <person name="Simakov O."/>
            <person name="Wilson M."/>
            <person name="Piel J."/>
            <person name="Ashoor H."/>
            <person name="Bougouffa S."/>
            <person name="Bajic V.B."/>
            <person name="Ryu T."/>
            <person name="Ravasi T."/>
            <person name="Bayer T."/>
            <person name="Micklem G."/>
            <person name="Kim H."/>
            <person name="Bhak J."/>
            <person name="Lajeunesse T.C."/>
            <person name="Voolstra C.R."/>
        </authorList>
    </citation>
    <scope>NUCLEOTIDE SEQUENCE [LARGE SCALE GENOMIC DNA]</scope>
    <source>
        <strain evidence="2 3">CCMP2467</strain>
    </source>
</reference>
<accession>A0A1Q9CKL3</accession>
<gene>
    <name evidence="2" type="ORF">AK812_SmicGene35784</name>
</gene>
<keyword evidence="3" id="KW-1185">Reference proteome</keyword>
<name>A0A1Q9CKL3_SYMMI</name>
<organism evidence="2 3">
    <name type="scientific">Symbiodinium microadriaticum</name>
    <name type="common">Dinoflagellate</name>
    <name type="synonym">Zooxanthella microadriatica</name>
    <dbReference type="NCBI Taxonomy" id="2951"/>
    <lineage>
        <taxon>Eukaryota</taxon>
        <taxon>Sar</taxon>
        <taxon>Alveolata</taxon>
        <taxon>Dinophyceae</taxon>
        <taxon>Suessiales</taxon>
        <taxon>Symbiodiniaceae</taxon>
        <taxon>Symbiodinium</taxon>
    </lineage>
</organism>
<evidence type="ECO:0000313" key="3">
    <source>
        <dbReference type="Proteomes" id="UP000186817"/>
    </source>
</evidence>